<dbReference type="Gene3D" id="3.10.350.10">
    <property type="entry name" value="LysM domain"/>
    <property type="match status" value="2"/>
</dbReference>
<organism evidence="3 4">
    <name type="scientific">Pistricoccus aurantiacus</name>
    <dbReference type="NCBI Taxonomy" id="1883414"/>
    <lineage>
        <taxon>Bacteria</taxon>
        <taxon>Pseudomonadati</taxon>
        <taxon>Pseudomonadota</taxon>
        <taxon>Gammaproteobacteria</taxon>
        <taxon>Oceanospirillales</taxon>
        <taxon>Halomonadaceae</taxon>
        <taxon>Pistricoccus</taxon>
    </lineage>
</organism>
<dbReference type="AlphaFoldDB" id="A0A5B8SYM1"/>
<evidence type="ECO:0000259" key="2">
    <source>
        <dbReference type="PROSITE" id="PS51782"/>
    </source>
</evidence>
<proteinExistence type="predicted"/>
<name>A0A5B8SYM1_9GAMM</name>
<dbReference type="SUPFAM" id="SSF54106">
    <property type="entry name" value="LysM domain"/>
    <property type="match status" value="2"/>
</dbReference>
<dbReference type="OrthoDB" id="9795421at2"/>
<dbReference type="PANTHER" id="PTHR21666">
    <property type="entry name" value="PEPTIDASE-RELATED"/>
    <property type="match status" value="1"/>
</dbReference>
<dbReference type="InterPro" id="IPR016047">
    <property type="entry name" value="M23ase_b-sheet_dom"/>
</dbReference>
<reference evidence="3 4" key="1">
    <citation type="submission" date="2019-06" db="EMBL/GenBank/DDBJ databases">
        <title>Genome analyses of bacteria isolated from kimchi.</title>
        <authorList>
            <person name="Lee S."/>
            <person name="Ahn S."/>
            <person name="Roh S."/>
        </authorList>
    </citation>
    <scope>NUCLEOTIDE SEQUENCE [LARGE SCALE GENOMIC DNA]</scope>
    <source>
        <strain evidence="3 4">CBA4606</strain>
    </source>
</reference>
<dbReference type="PROSITE" id="PS51782">
    <property type="entry name" value="LYSM"/>
    <property type="match status" value="2"/>
</dbReference>
<evidence type="ECO:0000313" key="4">
    <source>
        <dbReference type="Proteomes" id="UP000321272"/>
    </source>
</evidence>
<dbReference type="CDD" id="cd12797">
    <property type="entry name" value="M23_peptidase"/>
    <property type="match status" value="1"/>
</dbReference>
<feature type="domain" description="LysM" evidence="2">
    <location>
        <begin position="108"/>
        <end position="152"/>
    </location>
</feature>
<dbReference type="GO" id="GO:0004222">
    <property type="term" value="F:metalloendopeptidase activity"/>
    <property type="evidence" value="ECO:0007669"/>
    <property type="project" value="TreeGrafter"/>
</dbReference>
<accession>A0A5B8SYM1</accession>
<dbReference type="CDD" id="cd00118">
    <property type="entry name" value="LysM"/>
    <property type="match status" value="2"/>
</dbReference>
<feature type="domain" description="LysM" evidence="2">
    <location>
        <begin position="51"/>
        <end position="95"/>
    </location>
</feature>
<dbReference type="InterPro" id="IPR036779">
    <property type="entry name" value="LysM_dom_sf"/>
</dbReference>
<evidence type="ECO:0000313" key="3">
    <source>
        <dbReference type="EMBL" id="QEA39913.1"/>
    </source>
</evidence>
<dbReference type="EMBL" id="CP042382">
    <property type="protein sequence ID" value="QEA39913.1"/>
    <property type="molecule type" value="Genomic_DNA"/>
</dbReference>
<dbReference type="InterPro" id="IPR050570">
    <property type="entry name" value="Cell_wall_metabolism_enzyme"/>
</dbReference>
<feature type="region of interest" description="Disordered" evidence="1">
    <location>
        <begin position="161"/>
        <end position="198"/>
    </location>
</feature>
<dbReference type="Pfam" id="PF01476">
    <property type="entry name" value="LysM"/>
    <property type="match status" value="2"/>
</dbReference>
<dbReference type="Gene3D" id="2.70.70.10">
    <property type="entry name" value="Glucose Permease (Domain IIA)"/>
    <property type="match status" value="1"/>
</dbReference>
<feature type="compositionally biased region" description="Low complexity" evidence="1">
    <location>
        <begin position="166"/>
        <end position="179"/>
    </location>
</feature>
<dbReference type="InterPro" id="IPR018392">
    <property type="entry name" value="LysM"/>
</dbReference>
<dbReference type="KEGG" id="paur:FGL86_13095"/>
<keyword evidence="4" id="KW-1185">Reference proteome</keyword>
<sequence>MAQRTMATKGSPARCHRLRSSARWWFVTLLIVSVLAGCAGSATRTENIGGRWISVQRGDTLGEIARRAHVPLIRLQRFNPGVRARHLAVGQRLLVPTTRERAPSGGPYRYQIRPGDTFSSIARHFRTQASRIQAANSRLDPQDLRTGQLIQVPLYAASTAGSSMARSDATKSSASSPSAVKRRPSSKPASTSLPGSAKDWPWPLANHRVIREFGPDGRGTLQPMLLDGDTNARAVASGEVRFAGSMRKLGKVVIVHHSDNMQSVYAQCDSLSVENGQRVSQGEILCRVASNGSSPELLFDLRQGGKPINPRRVLR</sequence>
<evidence type="ECO:0000256" key="1">
    <source>
        <dbReference type="SAM" id="MobiDB-lite"/>
    </source>
</evidence>
<gene>
    <name evidence="3" type="ORF">FGL86_13095</name>
</gene>
<dbReference type="SUPFAM" id="SSF51261">
    <property type="entry name" value="Duplicated hybrid motif"/>
    <property type="match status" value="1"/>
</dbReference>
<dbReference type="InterPro" id="IPR011055">
    <property type="entry name" value="Dup_hybrid_motif"/>
</dbReference>
<protein>
    <submittedName>
        <fullName evidence="3">M23 family metallopeptidase</fullName>
    </submittedName>
</protein>
<dbReference type="PANTHER" id="PTHR21666:SF270">
    <property type="entry name" value="MUREIN HYDROLASE ACTIVATOR ENVC"/>
    <property type="match status" value="1"/>
</dbReference>
<dbReference type="Pfam" id="PF01551">
    <property type="entry name" value="Peptidase_M23"/>
    <property type="match status" value="1"/>
</dbReference>
<dbReference type="Proteomes" id="UP000321272">
    <property type="component" value="Chromosome"/>
</dbReference>
<dbReference type="SMART" id="SM00257">
    <property type="entry name" value="LysM"/>
    <property type="match status" value="2"/>
</dbReference>